<dbReference type="PANTHER" id="PTHR43370">
    <property type="entry name" value="SUGAR ABC TRANSPORTER INTEGRAL MEMBRANE PROTEIN-RELATED"/>
    <property type="match status" value="1"/>
</dbReference>
<comment type="caution">
    <text evidence="7">The sequence shown here is derived from an EMBL/GenBank/DDBJ whole genome shotgun (WGS) entry which is preliminary data.</text>
</comment>
<evidence type="ECO:0000256" key="3">
    <source>
        <dbReference type="ARBA" id="ARBA00022692"/>
    </source>
</evidence>
<feature type="transmembrane region" description="Helical" evidence="6">
    <location>
        <begin position="147"/>
        <end position="169"/>
    </location>
</feature>
<accession>A0A9D2LK16</accession>
<evidence type="ECO:0000313" key="8">
    <source>
        <dbReference type="Proteomes" id="UP000823824"/>
    </source>
</evidence>
<keyword evidence="3 6" id="KW-0812">Transmembrane</keyword>
<dbReference type="Pfam" id="PF02653">
    <property type="entry name" value="BPD_transp_2"/>
    <property type="match status" value="1"/>
</dbReference>
<dbReference type="Proteomes" id="UP000823824">
    <property type="component" value="Unassembled WGS sequence"/>
</dbReference>
<dbReference type="InterPro" id="IPR001851">
    <property type="entry name" value="ABC_transp_permease"/>
</dbReference>
<feature type="transmembrane region" description="Helical" evidence="6">
    <location>
        <begin position="66"/>
        <end position="89"/>
    </location>
</feature>
<evidence type="ECO:0000256" key="2">
    <source>
        <dbReference type="ARBA" id="ARBA00022475"/>
    </source>
</evidence>
<evidence type="ECO:0000256" key="6">
    <source>
        <dbReference type="SAM" id="Phobius"/>
    </source>
</evidence>
<sequence>MLSDIFSLSFLVSLLASTIRLATPILLPALGQIYTQRAGVLNLSTEGTMLMGAIGGFTAVCATGSLWVGVLAGILSGILFSLIMAWLSVTVRANQVIAAIGLNILAAGLAAYIYRVVFGIRTLPAQIESFSAIHIPVLSDLPVIGSIFFSHNILVYLAFLMVPVTWFVLEKTTFGLKIKAVGEHPRAADSKGVSVGGIRYAAVLIGGAYAGLGGAFMTIAYLNTFTESVIGGRGYIAVSVVIFARFLPKRAMWGALLFGMASALQLRLQALGVAVPSQLLLMLPYLATIVALIFASKKAEMPSAYTVPYSRMER</sequence>
<name>A0A9D2LK16_9FIRM</name>
<evidence type="ECO:0000256" key="1">
    <source>
        <dbReference type="ARBA" id="ARBA00004651"/>
    </source>
</evidence>
<dbReference type="GO" id="GO:0005886">
    <property type="term" value="C:plasma membrane"/>
    <property type="evidence" value="ECO:0007669"/>
    <property type="project" value="UniProtKB-SubCell"/>
</dbReference>
<feature type="transmembrane region" description="Helical" evidence="6">
    <location>
        <begin position="6"/>
        <end position="27"/>
    </location>
</feature>
<evidence type="ECO:0000313" key="7">
    <source>
        <dbReference type="EMBL" id="HJB14173.1"/>
    </source>
</evidence>
<keyword evidence="4 6" id="KW-1133">Transmembrane helix</keyword>
<feature type="transmembrane region" description="Helical" evidence="6">
    <location>
        <begin position="200"/>
        <end position="222"/>
    </location>
</feature>
<comment type="subcellular location">
    <subcellularLocation>
        <location evidence="1">Cell membrane</location>
        <topology evidence="1">Multi-pass membrane protein</topology>
    </subcellularLocation>
</comment>
<reference evidence="7" key="2">
    <citation type="submission" date="2021-04" db="EMBL/GenBank/DDBJ databases">
        <authorList>
            <person name="Gilroy R."/>
        </authorList>
    </citation>
    <scope>NUCLEOTIDE SEQUENCE</scope>
    <source>
        <strain evidence="7">ChiBcec18-1249</strain>
    </source>
</reference>
<reference evidence="7" key="1">
    <citation type="journal article" date="2021" name="PeerJ">
        <title>Extensive microbial diversity within the chicken gut microbiome revealed by metagenomics and culture.</title>
        <authorList>
            <person name="Gilroy R."/>
            <person name="Ravi A."/>
            <person name="Getino M."/>
            <person name="Pursley I."/>
            <person name="Horton D.L."/>
            <person name="Alikhan N.F."/>
            <person name="Baker D."/>
            <person name="Gharbi K."/>
            <person name="Hall N."/>
            <person name="Watson M."/>
            <person name="Adriaenssens E.M."/>
            <person name="Foster-Nyarko E."/>
            <person name="Jarju S."/>
            <person name="Secka A."/>
            <person name="Antonio M."/>
            <person name="Oren A."/>
            <person name="Chaudhuri R.R."/>
            <person name="La Ragione R."/>
            <person name="Hildebrand F."/>
            <person name="Pallen M.J."/>
        </authorList>
    </citation>
    <scope>NUCLEOTIDE SEQUENCE</scope>
    <source>
        <strain evidence="7">ChiBcec18-1249</strain>
    </source>
</reference>
<feature type="transmembrane region" description="Helical" evidence="6">
    <location>
        <begin position="96"/>
        <end position="114"/>
    </location>
</feature>
<feature type="transmembrane region" description="Helical" evidence="6">
    <location>
        <begin position="39"/>
        <end position="60"/>
    </location>
</feature>
<protein>
    <submittedName>
        <fullName evidence="7">ABC transporter permease</fullName>
    </submittedName>
</protein>
<feature type="transmembrane region" description="Helical" evidence="6">
    <location>
        <begin position="251"/>
        <end position="268"/>
    </location>
</feature>
<proteinExistence type="predicted"/>
<feature type="transmembrane region" description="Helical" evidence="6">
    <location>
        <begin position="274"/>
        <end position="295"/>
    </location>
</feature>
<keyword evidence="2" id="KW-1003">Cell membrane</keyword>
<evidence type="ECO:0000256" key="5">
    <source>
        <dbReference type="ARBA" id="ARBA00023136"/>
    </source>
</evidence>
<evidence type="ECO:0000256" key="4">
    <source>
        <dbReference type="ARBA" id="ARBA00022989"/>
    </source>
</evidence>
<dbReference type="GO" id="GO:0022857">
    <property type="term" value="F:transmembrane transporter activity"/>
    <property type="evidence" value="ECO:0007669"/>
    <property type="project" value="InterPro"/>
</dbReference>
<dbReference type="EMBL" id="DWZJ01000099">
    <property type="protein sequence ID" value="HJB14173.1"/>
    <property type="molecule type" value="Genomic_DNA"/>
</dbReference>
<dbReference type="PANTHER" id="PTHR43370:SF2">
    <property type="entry name" value="ABC TRANSPORTER PERMEASE PROTEIN"/>
    <property type="match status" value="1"/>
</dbReference>
<keyword evidence="5 6" id="KW-0472">Membrane</keyword>
<dbReference type="AlphaFoldDB" id="A0A9D2LK16"/>
<dbReference type="CDD" id="cd06580">
    <property type="entry name" value="TM_PBP1_transp_TpRbsC_like"/>
    <property type="match status" value="1"/>
</dbReference>
<organism evidence="7 8">
    <name type="scientific">Candidatus Oscillibacter excrementigallinarum</name>
    <dbReference type="NCBI Taxonomy" id="2838716"/>
    <lineage>
        <taxon>Bacteria</taxon>
        <taxon>Bacillati</taxon>
        <taxon>Bacillota</taxon>
        <taxon>Clostridia</taxon>
        <taxon>Eubacteriales</taxon>
        <taxon>Oscillospiraceae</taxon>
        <taxon>Oscillibacter</taxon>
    </lineage>
</organism>
<feature type="transmembrane region" description="Helical" evidence="6">
    <location>
        <begin position="228"/>
        <end position="244"/>
    </location>
</feature>
<gene>
    <name evidence="7" type="ORF">H9787_10765</name>
</gene>